<proteinExistence type="predicted"/>
<evidence type="ECO:0000256" key="5">
    <source>
        <dbReference type="ARBA" id="ARBA00022989"/>
    </source>
</evidence>
<dbReference type="PANTHER" id="PTHR10266">
    <property type="entry name" value="CYTOCHROME C1"/>
    <property type="match status" value="1"/>
</dbReference>
<comment type="subcellular location">
    <subcellularLocation>
        <location evidence="1">Membrane</location>
    </subcellularLocation>
</comment>
<dbReference type="SUPFAM" id="SSF46626">
    <property type="entry name" value="Cytochrome c"/>
    <property type="match status" value="1"/>
</dbReference>
<comment type="caution">
    <text evidence="11">The sequence shown here is derived from an EMBL/GenBank/DDBJ whole genome shotgun (WGS) entry which is preliminary data.</text>
</comment>
<feature type="binding site" description="covalent" evidence="8">
    <location>
        <position position="74"/>
    </location>
    <ligand>
        <name>heme c</name>
        <dbReference type="ChEBI" id="CHEBI:61717"/>
    </ligand>
</feature>
<name>A0A1R1I0C1_9RHOO</name>
<dbReference type="PRINTS" id="PR00603">
    <property type="entry name" value="CYTOCHROMEC1"/>
</dbReference>
<dbReference type="EMBL" id="MTHD01000006">
    <property type="protein sequence ID" value="OMG52183.1"/>
    <property type="molecule type" value="Genomic_DNA"/>
</dbReference>
<dbReference type="GO" id="GO:0020037">
    <property type="term" value="F:heme binding"/>
    <property type="evidence" value="ECO:0007669"/>
    <property type="project" value="InterPro"/>
</dbReference>
<protein>
    <submittedName>
        <fullName evidence="11">Cytochrome c1</fullName>
    </submittedName>
</protein>
<comment type="cofactor">
    <cofactor evidence="8">
        <name>heme c</name>
        <dbReference type="ChEBI" id="CHEBI:61717"/>
    </cofactor>
    <text evidence="8">Binds 1 heme c group covalently per subunit.</text>
</comment>
<dbReference type="Gene3D" id="1.10.760.10">
    <property type="entry name" value="Cytochrome c-like domain"/>
    <property type="match status" value="1"/>
</dbReference>
<evidence type="ECO:0000256" key="4">
    <source>
        <dbReference type="ARBA" id="ARBA00022723"/>
    </source>
</evidence>
<keyword evidence="2 8" id="KW-0349">Heme</keyword>
<sequence length="262" mass="29400">MVVPNGQVQAGPGTCNRQVRMHKMKKFLIALLFAPVLAFAAGASIHLDKWPGSVSDKASLQNGAKLFVNYCMNCHGASYMRYQNLTDLGLTEQQVKENLMFTSDKIGDLMMVAARYDEQKKWFGAVPPDLTIIARARGELGNPGAGADWLYTYLRTFYQDTKRPTGWNNVAFEAVGMPHVLWELQGTQVMNPETHKLELAVPGKMSPAEFDKAVSDLVGFMVWMGEPKQEFRQTLGIFVLAFLALLFVVAYALKKEYWKDIH</sequence>
<feature type="domain" description="Cytochrome c" evidence="10">
    <location>
        <begin position="58"/>
        <end position="221"/>
    </location>
</feature>
<keyword evidence="5 9" id="KW-1133">Transmembrane helix</keyword>
<feature type="binding site" description="covalent" evidence="8">
    <location>
        <position position="75"/>
    </location>
    <ligand>
        <name>heme c</name>
        <dbReference type="ChEBI" id="CHEBI:61717"/>
    </ligand>
</feature>
<dbReference type="STRING" id="418702.BJN45_16240"/>
<accession>A0A1R1I0C1</accession>
<evidence type="ECO:0000256" key="1">
    <source>
        <dbReference type="ARBA" id="ARBA00004370"/>
    </source>
</evidence>
<dbReference type="PROSITE" id="PS51007">
    <property type="entry name" value="CYTC"/>
    <property type="match status" value="1"/>
</dbReference>
<dbReference type="PANTHER" id="PTHR10266:SF3">
    <property type="entry name" value="CYTOCHROME C1, HEME PROTEIN, MITOCHONDRIAL"/>
    <property type="match status" value="1"/>
</dbReference>
<evidence type="ECO:0000256" key="8">
    <source>
        <dbReference type="PIRSR" id="PIRSR602326-1"/>
    </source>
</evidence>
<keyword evidence="7 9" id="KW-0472">Membrane</keyword>
<evidence type="ECO:0000256" key="3">
    <source>
        <dbReference type="ARBA" id="ARBA00022692"/>
    </source>
</evidence>
<keyword evidence="4 8" id="KW-0479">Metal-binding</keyword>
<evidence type="ECO:0000256" key="9">
    <source>
        <dbReference type="SAM" id="Phobius"/>
    </source>
</evidence>
<reference evidence="11 12" key="1">
    <citation type="submission" date="2016-10" db="EMBL/GenBank/DDBJ databases">
        <title>Alkaliphiles isolated from bioreactors.</title>
        <authorList>
            <person name="Salah Z."/>
            <person name="Rout S.P."/>
            <person name="Humphreys P.N."/>
        </authorList>
    </citation>
    <scope>NUCLEOTIDE SEQUENCE [LARGE SCALE GENOMIC DNA]</scope>
    <source>
        <strain evidence="11 12">ZS02</strain>
    </source>
</reference>
<dbReference type="AlphaFoldDB" id="A0A1R1I0C1"/>
<dbReference type="GO" id="GO:0009055">
    <property type="term" value="F:electron transfer activity"/>
    <property type="evidence" value="ECO:0007669"/>
    <property type="project" value="InterPro"/>
</dbReference>
<keyword evidence="6 8" id="KW-0408">Iron</keyword>
<dbReference type="Pfam" id="PF02167">
    <property type="entry name" value="Cytochrom_C1"/>
    <property type="match status" value="1"/>
</dbReference>
<feature type="binding site" description="covalent" evidence="8">
    <location>
        <position position="71"/>
    </location>
    <ligand>
        <name>heme c</name>
        <dbReference type="ChEBI" id="CHEBI:61717"/>
    </ligand>
</feature>
<organism evidence="11 12">
    <name type="scientific">Azonexus hydrophilus</name>
    <dbReference type="NCBI Taxonomy" id="418702"/>
    <lineage>
        <taxon>Bacteria</taxon>
        <taxon>Pseudomonadati</taxon>
        <taxon>Pseudomonadota</taxon>
        <taxon>Betaproteobacteria</taxon>
        <taxon>Rhodocyclales</taxon>
        <taxon>Azonexaceae</taxon>
        <taxon>Azonexus</taxon>
    </lineage>
</organism>
<evidence type="ECO:0000259" key="10">
    <source>
        <dbReference type="PROSITE" id="PS51007"/>
    </source>
</evidence>
<dbReference type="InterPro" id="IPR002326">
    <property type="entry name" value="Cyt_c1"/>
</dbReference>
<dbReference type="InterPro" id="IPR036909">
    <property type="entry name" value="Cyt_c-like_dom_sf"/>
</dbReference>
<dbReference type="GO" id="GO:0046872">
    <property type="term" value="F:metal ion binding"/>
    <property type="evidence" value="ECO:0007669"/>
    <property type="project" value="UniProtKB-KW"/>
</dbReference>
<evidence type="ECO:0000313" key="12">
    <source>
        <dbReference type="Proteomes" id="UP000187526"/>
    </source>
</evidence>
<dbReference type="InterPro" id="IPR009056">
    <property type="entry name" value="Cyt_c-like_dom"/>
</dbReference>
<keyword evidence="12" id="KW-1185">Reference proteome</keyword>
<evidence type="ECO:0000313" key="11">
    <source>
        <dbReference type="EMBL" id="OMG52183.1"/>
    </source>
</evidence>
<gene>
    <name evidence="11" type="ORF">BJN45_16240</name>
</gene>
<evidence type="ECO:0000256" key="6">
    <source>
        <dbReference type="ARBA" id="ARBA00023004"/>
    </source>
</evidence>
<evidence type="ECO:0000256" key="2">
    <source>
        <dbReference type="ARBA" id="ARBA00022617"/>
    </source>
</evidence>
<evidence type="ECO:0000256" key="7">
    <source>
        <dbReference type="ARBA" id="ARBA00023136"/>
    </source>
</evidence>
<keyword evidence="3 9" id="KW-0812">Transmembrane</keyword>
<feature type="transmembrane region" description="Helical" evidence="9">
    <location>
        <begin position="27"/>
        <end position="47"/>
    </location>
</feature>
<dbReference type="GO" id="GO:0016020">
    <property type="term" value="C:membrane"/>
    <property type="evidence" value="ECO:0007669"/>
    <property type="project" value="UniProtKB-SubCell"/>
</dbReference>
<dbReference type="Proteomes" id="UP000187526">
    <property type="component" value="Unassembled WGS sequence"/>
</dbReference>
<feature type="transmembrane region" description="Helical" evidence="9">
    <location>
        <begin position="235"/>
        <end position="253"/>
    </location>
</feature>